<feature type="transmembrane region" description="Helical" evidence="1">
    <location>
        <begin position="374"/>
        <end position="396"/>
    </location>
</feature>
<feature type="transmembrane region" description="Helical" evidence="1">
    <location>
        <begin position="205"/>
        <end position="234"/>
    </location>
</feature>
<keyword evidence="1" id="KW-0472">Membrane</keyword>
<feature type="transmembrane region" description="Helical" evidence="1">
    <location>
        <begin position="326"/>
        <end position="354"/>
    </location>
</feature>
<evidence type="ECO:0000256" key="1">
    <source>
        <dbReference type="SAM" id="Phobius"/>
    </source>
</evidence>
<dbReference type="InParanoid" id="A0A067Q0Z1"/>
<feature type="transmembrane region" description="Helical" evidence="1">
    <location>
        <begin position="20"/>
        <end position="41"/>
    </location>
</feature>
<feature type="transmembrane region" description="Helical" evidence="1">
    <location>
        <begin position="158"/>
        <end position="177"/>
    </location>
</feature>
<dbReference type="OrthoDB" id="3058001at2759"/>
<feature type="transmembrane region" description="Helical" evidence="1">
    <location>
        <begin position="131"/>
        <end position="152"/>
    </location>
</feature>
<evidence type="ECO:0000313" key="3">
    <source>
        <dbReference type="Proteomes" id="UP000027265"/>
    </source>
</evidence>
<feature type="transmembrane region" description="Helical" evidence="1">
    <location>
        <begin position="254"/>
        <end position="275"/>
    </location>
</feature>
<keyword evidence="1" id="KW-0812">Transmembrane</keyword>
<dbReference type="EMBL" id="KL197720">
    <property type="protein sequence ID" value="KDQ57162.1"/>
    <property type="molecule type" value="Genomic_DNA"/>
</dbReference>
<dbReference type="HOGENOM" id="CLU_619731_0_0_1"/>
<dbReference type="Proteomes" id="UP000027265">
    <property type="component" value="Unassembled WGS sequence"/>
</dbReference>
<accession>A0A067Q0Z1</accession>
<organism evidence="2 3">
    <name type="scientific">Jaapia argillacea MUCL 33604</name>
    <dbReference type="NCBI Taxonomy" id="933084"/>
    <lineage>
        <taxon>Eukaryota</taxon>
        <taxon>Fungi</taxon>
        <taxon>Dikarya</taxon>
        <taxon>Basidiomycota</taxon>
        <taxon>Agaricomycotina</taxon>
        <taxon>Agaricomycetes</taxon>
        <taxon>Agaricomycetidae</taxon>
        <taxon>Jaapiales</taxon>
        <taxon>Jaapiaceae</taxon>
        <taxon>Jaapia</taxon>
    </lineage>
</organism>
<dbReference type="AlphaFoldDB" id="A0A067Q0Z1"/>
<keyword evidence="3" id="KW-1185">Reference proteome</keyword>
<proteinExistence type="predicted"/>
<feature type="transmembrane region" description="Helical" evidence="1">
    <location>
        <begin position="53"/>
        <end position="70"/>
    </location>
</feature>
<gene>
    <name evidence="2" type="ORF">JAAARDRAFT_35757</name>
</gene>
<feature type="transmembrane region" description="Helical" evidence="1">
    <location>
        <begin position="76"/>
        <end position="95"/>
    </location>
</feature>
<sequence>MTSHSPPNRLWHPNLTGYRLTVLATTTGYGLTKAGLAYHGYPGRSSASITVEWIFSVVIFLVLSWLSLYEDSYPEAFPWLFQTVFTPSLSRFVIIRRDGMASRDRVGSADDRRSRASIGNTGRPSITGFRLLVSLSAILFGSTKAIFSYAGYSTVPNTLDWVTVLLSSIGFYWMGLYENAPVDVMPVLFRHDYASSIQEAPRSGYCAFIVVLHLLFLAFLFCLGLGIACFLPWILLDPDDFSSQSIFDNLAVKAFWVLVAGVAVVYAVFGIALSVTATAKIWSVIIPPARAVVSALGWKRGPSGLLHCPKFLKQMLRPSISLISKIAYVLFHIFDIILCVCWGYLLPWITIYFLRQTWIPWEYSQTWGQLALNLYAIPTIFISWTSMGLVLTWLGVHEGITTVRSLVSLASNGGRSDECHWVVVKMQEIWGLWLVYLRRSWL</sequence>
<reference evidence="3" key="1">
    <citation type="journal article" date="2014" name="Proc. Natl. Acad. Sci. U.S.A.">
        <title>Extensive sampling of basidiomycete genomes demonstrates inadequacy of the white-rot/brown-rot paradigm for wood decay fungi.</title>
        <authorList>
            <person name="Riley R."/>
            <person name="Salamov A.A."/>
            <person name="Brown D.W."/>
            <person name="Nagy L.G."/>
            <person name="Floudas D."/>
            <person name="Held B.W."/>
            <person name="Levasseur A."/>
            <person name="Lombard V."/>
            <person name="Morin E."/>
            <person name="Otillar R."/>
            <person name="Lindquist E.A."/>
            <person name="Sun H."/>
            <person name="LaButti K.M."/>
            <person name="Schmutz J."/>
            <person name="Jabbour D."/>
            <person name="Luo H."/>
            <person name="Baker S.E."/>
            <person name="Pisabarro A.G."/>
            <person name="Walton J.D."/>
            <person name="Blanchette R.A."/>
            <person name="Henrissat B."/>
            <person name="Martin F."/>
            <person name="Cullen D."/>
            <person name="Hibbett D.S."/>
            <person name="Grigoriev I.V."/>
        </authorList>
    </citation>
    <scope>NUCLEOTIDE SEQUENCE [LARGE SCALE GENOMIC DNA]</scope>
    <source>
        <strain evidence="3">MUCL 33604</strain>
    </source>
</reference>
<keyword evidence="1" id="KW-1133">Transmembrane helix</keyword>
<name>A0A067Q0Z1_9AGAM</name>
<protein>
    <submittedName>
        <fullName evidence="2">Uncharacterized protein</fullName>
    </submittedName>
</protein>
<evidence type="ECO:0000313" key="2">
    <source>
        <dbReference type="EMBL" id="KDQ57162.1"/>
    </source>
</evidence>